<feature type="compositionally biased region" description="Basic and acidic residues" evidence="1">
    <location>
        <begin position="655"/>
        <end position="672"/>
    </location>
</feature>
<feature type="region of interest" description="Disordered" evidence="1">
    <location>
        <begin position="259"/>
        <end position="344"/>
    </location>
</feature>
<feature type="compositionally biased region" description="Low complexity" evidence="1">
    <location>
        <begin position="327"/>
        <end position="337"/>
    </location>
</feature>
<feature type="region of interest" description="Disordered" evidence="1">
    <location>
        <begin position="1"/>
        <end position="33"/>
    </location>
</feature>
<dbReference type="Gene3D" id="3.30.70.330">
    <property type="match status" value="1"/>
</dbReference>
<feature type="compositionally biased region" description="Low complexity" evidence="1">
    <location>
        <begin position="181"/>
        <end position="191"/>
    </location>
</feature>
<keyword evidence="3" id="KW-1185">Reference proteome</keyword>
<feature type="compositionally biased region" description="Polar residues" evidence="1">
    <location>
        <begin position="450"/>
        <end position="472"/>
    </location>
</feature>
<feature type="compositionally biased region" description="Basic and acidic residues" evidence="1">
    <location>
        <begin position="291"/>
        <end position="304"/>
    </location>
</feature>
<accession>A0ABR1CSN0</accession>
<feature type="compositionally biased region" description="Gly residues" evidence="1">
    <location>
        <begin position="609"/>
        <end position="624"/>
    </location>
</feature>
<feature type="compositionally biased region" description="Basic residues" evidence="1">
    <location>
        <begin position="423"/>
        <end position="436"/>
    </location>
</feature>
<proteinExistence type="predicted"/>
<protein>
    <recommendedName>
        <fullName evidence="4">RRM domain-containing protein</fullName>
    </recommendedName>
</protein>
<feature type="region of interest" description="Disordered" evidence="1">
    <location>
        <begin position="595"/>
        <end position="805"/>
    </location>
</feature>
<feature type="compositionally biased region" description="Low complexity" evidence="1">
    <location>
        <begin position="754"/>
        <end position="770"/>
    </location>
</feature>
<dbReference type="InterPro" id="IPR035979">
    <property type="entry name" value="RBD_domain_sf"/>
</dbReference>
<evidence type="ECO:0008006" key="4">
    <source>
        <dbReference type="Google" id="ProtNLM"/>
    </source>
</evidence>
<evidence type="ECO:0000313" key="3">
    <source>
        <dbReference type="Proteomes" id="UP001303046"/>
    </source>
</evidence>
<comment type="caution">
    <text evidence="2">The sequence shown here is derived from an EMBL/GenBank/DDBJ whole genome shotgun (WGS) entry which is preliminary data.</text>
</comment>
<feature type="compositionally biased region" description="Basic and acidic residues" evidence="1">
    <location>
        <begin position="695"/>
        <end position="752"/>
    </location>
</feature>
<feature type="region of interest" description="Disordered" evidence="1">
    <location>
        <begin position="423"/>
        <end position="575"/>
    </location>
</feature>
<dbReference type="Proteomes" id="UP001303046">
    <property type="component" value="Unassembled WGS sequence"/>
</dbReference>
<evidence type="ECO:0000256" key="1">
    <source>
        <dbReference type="SAM" id="MobiDB-lite"/>
    </source>
</evidence>
<gene>
    <name evidence="2" type="primary">Necator_chrIII.g9791</name>
    <name evidence="2" type="ORF">RB195_009026</name>
</gene>
<evidence type="ECO:0000313" key="2">
    <source>
        <dbReference type="EMBL" id="KAK6740926.1"/>
    </source>
</evidence>
<dbReference type="SUPFAM" id="SSF54928">
    <property type="entry name" value="RNA-binding domain, RBD"/>
    <property type="match status" value="1"/>
</dbReference>
<feature type="compositionally biased region" description="Polar residues" evidence="1">
    <location>
        <begin position="524"/>
        <end position="535"/>
    </location>
</feature>
<dbReference type="CDD" id="cd00590">
    <property type="entry name" value="RRM_SF"/>
    <property type="match status" value="1"/>
</dbReference>
<dbReference type="EMBL" id="JAVFWL010000003">
    <property type="protein sequence ID" value="KAK6740926.1"/>
    <property type="molecule type" value="Genomic_DNA"/>
</dbReference>
<feature type="compositionally biased region" description="Gly residues" evidence="1">
    <location>
        <begin position="272"/>
        <end position="283"/>
    </location>
</feature>
<feature type="compositionally biased region" description="Polar residues" evidence="1">
    <location>
        <begin position="201"/>
        <end position="215"/>
    </location>
</feature>
<feature type="region of interest" description="Disordered" evidence="1">
    <location>
        <begin position="45"/>
        <end position="72"/>
    </location>
</feature>
<organism evidence="2 3">
    <name type="scientific">Necator americanus</name>
    <name type="common">Human hookworm</name>
    <dbReference type="NCBI Taxonomy" id="51031"/>
    <lineage>
        <taxon>Eukaryota</taxon>
        <taxon>Metazoa</taxon>
        <taxon>Ecdysozoa</taxon>
        <taxon>Nematoda</taxon>
        <taxon>Chromadorea</taxon>
        <taxon>Rhabditida</taxon>
        <taxon>Rhabditina</taxon>
        <taxon>Rhabditomorpha</taxon>
        <taxon>Strongyloidea</taxon>
        <taxon>Ancylostomatidae</taxon>
        <taxon>Bunostominae</taxon>
        <taxon>Necator</taxon>
    </lineage>
</organism>
<feature type="region of interest" description="Disordered" evidence="1">
    <location>
        <begin position="157"/>
        <end position="224"/>
    </location>
</feature>
<name>A0ABR1CSN0_NECAM</name>
<sequence>MSVNNPSDSGGGGGAEVAFSNPPSMSDMDMGAMGAWAEIMAEEQVQTLPQSEKKEDVETQEQSVEENDAAVRKQPEQQYFAVQVTNLPACTNEELFYHFGGDSIVRDIAFLPDRRCAARIDLFTIEGLKRAKELDGQQFRGRTLRVYEIREDRVRERPIQHDFQNRQYSHEPPPYSRESSRYNSQSSLYSNDARNYDRGNRSFNSSNDYRNSNQYRGPMGGTFPRGKYFNAYDEYNNMGRYVSGSQPYRGGGPYYNHQYNGGGYPPRPRGVQGRGGYSGGRGNYYGSQELQRSDSYHHDERDKPAPIARSRTESTAFDAERRRMELSRTSSRLSTSTEDVDNQPARVVPKKLTNKDIFGEAKPVDTSERLREIEAKQERERLLEEQKYKEEAEAARLAAAAEHNDNPPPIHHPHQYAAHHGHVAHHNTHHQYHHAPSRQGLPPHAPYVPYQTSHNIQQHSQQPHPNTGQYHPQQRYDGGVAPGGYRIMRRESADATDASPPLDPVHAKAPLQTSITNESEKSQETTNENTSSAVVSSGDALPPTMRRNSVSDRRRPNDSMSSSGTETLPRPAGKQRIVYRSKCAAAPLQKSATIGEIRDAVAPQRGRGGRGGRSGRGYHRGGGPNDRRSSFSGVEKPATIPSGGNKPVELENESIEQKLSTEERPDRAERKEHHGSHASLRGSRTGTLRKNRGGFRKDRTPRTSREEDASDMELRKESLKTSEERLERVDRPEKPEKNEDKPTTAPAKKENAKTPSSVVAPTTSSSSTSVQDKKKEKKKTNKKETSKGGKTLNNNKFALLIDSED</sequence>
<reference evidence="2 3" key="1">
    <citation type="submission" date="2023-08" db="EMBL/GenBank/DDBJ databases">
        <title>A Necator americanus chromosomal reference genome.</title>
        <authorList>
            <person name="Ilik V."/>
            <person name="Petrzelkova K.J."/>
            <person name="Pardy F."/>
            <person name="Fuh T."/>
            <person name="Niatou-Singa F.S."/>
            <person name="Gouil Q."/>
            <person name="Baker L."/>
            <person name="Ritchie M.E."/>
            <person name="Jex A.R."/>
            <person name="Gazzola D."/>
            <person name="Li H."/>
            <person name="Toshio Fujiwara R."/>
            <person name="Zhan B."/>
            <person name="Aroian R.V."/>
            <person name="Pafco B."/>
            <person name="Schwarz E.M."/>
        </authorList>
    </citation>
    <scope>NUCLEOTIDE SEQUENCE [LARGE SCALE GENOMIC DNA]</scope>
    <source>
        <strain evidence="2 3">Aroian</strain>
        <tissue evidence="2">Whole animal</tissue>
    </source>
</reference>
<dbReference type="InterPro" id="IPR012677">
    <property type="entry name" value="Nucleotide-bd_a/b_plait_sf"/>
</dbReference>